<dbReference type="SMART" id="SM00343">
    <property type="entry name" value="ZnF_C2HC"/>
    <property type="match status" value="3"/>
</dbReference>
<feature type="coiled-coil region" evidence="2">
    <location>
        <begin position="136"/>
        <end position="184"/>
    </location>
</feature>
<keyword evidence="2" id="KW-0175">Coiled coil</keyword>
<organism evidence="4 5">
    <name type="scientific">Arabis nemorensis</name>
    <dbReference type="NCBI Taxonomy" id="586526"/>
    <lineage>
        <taxon>Eukaryota</taxon>
        <taxon>Viridiplantae</taxon>
        <taxon>Streptophyta</taxon>
        <taxon>Embryophyta</taxon>
        <taxon>Tracheophyta</taxon>
        <taxon>Spermatophyta</taxon>
        <taxon>Magnoliopsida</taxon>
        <taxon>eudicotyledons</taxon>
        <taxon>Gunneridae</taxon>
        <taxon>Pentapetalae</taxon>
        <taxon>rosids</taxon>
        <taxon>malvids</taxon>
        <taxon>Brassicales</taxon>
        <taxon>Brassicaceae</taxon>
        <taxon>Arabideae</taxon>
        <taxon>Arabis</taxon>
    </lineage>
</organism>
<dbReference type="PROSITE" id="PS50158">
    <property type="entry name" value="ZF_CCHC"/>
    <property type="match status" value="1"/>
</dbReference>
<dbReference type="Proteomes" id="UP000489600">
    <property type="component" value="Unassembled WGS sequence"/>
</dbReference>
<dbReference type="InterPro" id="IPR036875">
    <property type="entry name" value="Znf_CCHC_sf"/>
</dbReference>
<accession>A0A565BDI7</accession>
<keyword evidence="1" id="KW-0479">Metal-binding</keyword>
<evidence type="ECO:0000313" key="5">
    <source>
        <dbReference type="Proteomes" id="UP000489600"/>
    </source>
</evidence>
<feature type="domain" description="CCHC-type" evidence="3">
    <location>
        <begin position="305"/>
        <end position="318"/>
    </location>
</feature>
<dbReference type="InterPro" id="IPR001878">
    <property type="entry name" value="Znf_CCHC"/>
</dbReference>
<keyword evidence="1" id="KW-0862">Zinc</keyword>
<reference evidence="4" key="1">
    <citation type="submission" date="2019-07" db="EMBL/GenBank/DDBJ databases">
        <authorList>
            <person name="Dittberner H."/>
        </authorList>
    </citation>
    <scope>NUCLEOTIDE SEQUENCE [LARGE SCALE GENOMIC DNA]</scope>
</reference>
<protein>
    <recommendedName>
        <fullName evidence="3">CCHC-type domain-containing protein</fullName>
    </recommendedName>
</protein>
<proteinExistence type="predicted"/>
<sequence length="362" mass="41832">MDSYLEGMSQSTKYLKHKDTRKEYRRSAKGDRSSKNIQCFECKGFGHVRFECTNLVKKKRKALTSIKSGSDSDSDDELALKNFVAFTTFVSPESATGHVKKSNDGSASDVESFSDEELAKNYETLYEHLLKRVEENSLLTKEKVNLEAQVAEAQKYAVQKEVEATQARVQLEETQKQLRMLNNSTNQLNHFLNIGKSPMERHGLGFNGESSNNETIFVSRERRETAITSATDPKPKVTTWPATTMKTATASEKTAEIQSAPRRVFRHVCHHCGVAEHIRPRCYKLLRENHRRKQAYYGRFRGPTCYRCGIQGHVQRYCFINIQRFCDEGPRFKNVWVRKDDLYRDGVMGYQLHRFERGRSWN</sequence>
<dbReference type="GO" id="GO:0003676">
    <property type="term" value="F:nucleic acid binding"/>
    <property type="evidence" value="ECO:0007669"/>
    <property type="project" value="InterPro"/>
</dbReference>
<evidence type="ECO:0000313" key="4">
    <source>
        <dbReference type="EMBL" id="VVA99678.1"/>
    </source>
</evidence>
<evidence type="ECO:0000256" key="2">
    <source>
        <dbReference type="SAM" id="Coils"/>
    </source>
</evidence>
<dbReference type="GO" id="GO:0008270">
    <property type="term" value="F:zinc ion binding"/>
    <property type="evidence" value="ECO:0007669"/>
    <property type="project" value="UniProtKB-KW"/>
</dbReference>
<keyword evidence="1" id="KW-0863">Zinc-finger</keyword>
<evidence type="ECO:0000256" key="1">
    <source>
        <dbReference type="PROSITE-ProRule" id="PRU00047"/>
    </source>
</evidence>
<dbReference type="SUPFAM" id="SSF57756">
    <property type="entry name" value="Retrovirus zinc finger-like domains"/>
    <property type="match status" value="1"/>
</dbReference>
<gene>
    <name evidence="4" type="ORF">ANE_LOCUS10123</name>
</gene>
<dbReference type="AlphaFoldDB" id="A0A565BDI7"/>
<name>A0A565BDI7_9BRAS</name>
<dbReference type="OrthoDB" id="1107037at2759"/>
<keyword evidence="5" id="KW-1185">Reference proteome</keyword>
<dbReference type="EMBL" id="CABITT030000003">
    <property type="protein sequence ID" value="VVA99678.1"/>
    <property type="molecule type" value="Genomic_DNA"/>
</dbReference>
<comment type="caution">
    <text evidence="4">The sequence shown here is derived from an EMBL/GenBank/DDBJ whole genome shotgun (WGS) entry which is preliminary data.</text>
</comment>
<evidence type="ECO:0000259" key="3">
    <source>
        <dbReference type="PROSITE" id="PS50158"/>
    </source>
</evidence>